<name>A0ABR8ZGT4_9FLAO</name>
<sequence>MNLSKTVILITFSALSKSVFAQEREPVILEVKKKTDREAGSDKKENVKYFHQFGLMSRNHDDFKAKYGVTIFYENCVATPLLSDRAKKHNLEVAQYLTQKYGEIWKEDLGFLPYGL</sequence>
<comment type="caution">
    <text evidence="1">The sequence shown here is derived from an EMBL/GenBank/DDBJ whole genome shotgun (WGS) entry which is preliminary data.</text>
</comment>
<proteinExistence type="predicted"/>
<dbReference type="EMBL" id="JACYFS010000006">
    <property type="protein sequence ID" value="MBD8083891.1"/>
    <property type="molecule type" value="Genomic_DNA"/>
</dbReference>
<dbReference type="RefSeq" id="WP_191737725.1">
    <property type="nucleotide sequence ID" value="NZ_JACYFS010000006.1"/>
</dbReference>
<keyword evidence="2" id="KW-1185">Reference proteome</keyword>
<accession>A0ABR8ZGT4</accession>
<organism evidence="1 2">
    <name type="scientific">Chryseobacterium caseinilyticum</name>
    <dbReference type="NCBI Taxonomy" id="2771428"/>
    <lineage>
        <taxon>Bacteria</taxon>
        <taxon>Pseudomonadati</taxon>
        <taxon>Bacteroidota</taxon>
        <taxon>Flavobacteriia</taxon>
        <taxon>Flavobacteriales</taxon>
        <taxon>Weeksellaceae</taxon>
        <taxon>Chryseobacterium group</taxon>
        <taxon>Chryseobacterium</taxon>
    </lineage>
</organism>
<evidence type="ECO:0000313" key="2">
    <source>
        <dbReference type="Proteomes" id="UP000637299"/>
    </source>
</evidence>
<reference evidence="1 2" key="1">
    <citation type="submission" date="2020-09" db="EMBL/GenBank/DDBJ databases">
        <title>Genome seq and assembly of Chryseobacterium sp.</title>
        <authorList>
            <person name="Chhetri G."/>
        </authorList>
    </citation>
    <scope>NUCLEOTIDE SEQUENCE [LARGE SCALE GENOMIC DNA]</scope>
    <source>
        <strain evidence="1 2">GCR10</strain>
    </source>
</reference>
<dbReference type="Proteomes" id="UP000637299">
    <property type="component" value="Unassembled WGS sequence"/>
</dbReference>
<protein>
    <submittedName>
        <fullName evidence="1">Uncharacterized protein</fullName>
    </submittedName>
</protein>
<evidence type="ECO:0000313" key="1">
    <source>
        <dbReference type="EMBL" id="MBD8083891.1"/>
    </source>
</evidence>
<gene>
    <name evidence="1" type="ORF">IC610_15880</name>
</gene>